<dbReference type="AlphaFoldDB" id="A0A1Y2G209"/>
<dbReference type="EMBL" id="MCGR01000005">
    <property type="protein sequence ID" value="ORY89631.1"/>
    <property type="molecule type" value="Genomic_DNA"/>
</dbReference>
<name>A0A1Y2G209_9BASI</name>
<protein>
    <submittedName>
        <fullName evidence="2">Uncharacterized protein</fullName>
    </submittedName>
</protein>
<evidence type="ECO:0000313" key="3">
    <source>
        <dbReference type="Proteomes" id="UP000193467"/>
    </source>
</evidence>
<keyword evidence="3" id="KW-1185">Reference proteome</keyword>
<proteinExistence type="predicted"/>
<sequence length="374" mass="42509">MMEEAASDPLPPPTPPALPSPTLPTSRALPASRTAPPSYIEHEGSPVTVYFTFDPYTAHQPLASFTNGPFHSLLRGQPIRVPTRAFPVTFHSPRTLRLLEMFDRTIFERYPSPPSSYPDTNYKETSRSIEYFEYSLGRGPLAAFRLRVNDRFDELTGAPADAVNWPVQRRNDLYGEYRKNRIPSAMKRSSVEEWAEVCVLMALLEVERECRELWQPMIEWHRQATQELEARLKVLSSRRDKDAEKELFNVDARPPRWALPLTFYTNSKPTWMSPSRHPKEWAKKMKAYQQAYPPPSPPSAPPSPELGQEQDVEGPPPMETADIAPPSVATADVAPPQKNEAAPSPSRKEPALGTPAPKQTTTSRFKRMLQRWFF</sequence>
<reference evidence="2 3" key="1">
    <citation type="submission" date="2016-07" db="EMBL/GenBank/DDBJ databases">
        <title>Pervasive Adenine N6-methylation of Active Genes in Fungi.</title>
        <authorList>
            <consortium name="DOE Joint Genome Institute"/>
            <person name="Mondo S.J."/>
            <person name="Dannebaum R.O."/>
            <person name="Kuo R.C."/>
            <person name="Labutti K."/>
            <person name="Haridas S."/>
            <person name="Kuo A."/>
            <person name="Salamov A."/>
            <person name="Ahrendt S.R."/>
            <person name="Lipzen A."/>
            <person name="Sullivan W."/>
            <person name="Andreopoulos W.B."/>
            <person name="Clum A."/>
            <person name="Lindquist E."/>
            <person name="Daum C."/>
            <person name="Ramamoorthy G.K."/>
            <person name="Gryganskyi A."/>
            <person name="Culley D."/>
            <person name="Magnuson J.K."/>
            <person name="James T.Y."/>
            <person name="O'Malley M.A."/>
            <person name="Stajich J.E."/>
            <person name="Spatafora J.W."/>
            <person name="Visel A."/>
            <person name="Grigoriev I.V."/>
        </authorList>
    </citation>
    <scope>NUCLEOTIDE SEQUENCE [LARGE SCALE GENOMIC DNA]</scope>
    <source>
        <strain evidence="2 3">62-1032</strain>
    </source>
</reference>
<evidence type="ECO:0000256" key="1">
    <source>
        <dbReference type="SAM" id="MobiDB-lite"/>
    </source>
</evidence>
<feature type="compositionally biased region" description="Pro residues" evidence="1">
    <location>
        <begin position="292"/>
        <end position="304"/>
    </location>
</feature>
<feature type="region of interest" description="Disordered" evidence="1">
    <location>
        <begin position="268"/>
        <end position="364"/>
    </location>
</feature>
<organism evidence="2 3">
    <name type="scientific">Leucosporidium creatinivorum</name>
    <dbReference type="NCBI Taxonomy" id="106004"/>
    <lineage>
        <taxon>Eukaryota</taxon>
        <taxon>Fungi</taxon>
        <taxon>Dikarya</taxon>
        <taxon>Basidiomycota</taxon>
        <taxon>Pucciniomycotina</taxon>
        <taxon>Microbotryomycetes</taxon>
        <taxon>Leucosporidiales</taxon>
        <taxon>Leucosporidium</taxon>
    </lineage>
</organism>
<feature type="region of interest" description="Disordered" evidence="1">
    <location>
        <begin position="1"/>
        <end position="40"/>
    </location>
</feature>
<accession>A0A1Y2G209</accession>
<feature type="compositionally biased region" description="Pro residues" evidence="1">
    <location>
        <begin position="9"/>
        <end position="22"/>
    </location>
</feature>
<dbReference type="Proteomes" id="UP000193467">
    <property type="component" value="Unassembled WGS sequence"/>
</dbReference>
<gene>
    <name evidence="2" type="ORF">BCR35DRAFT_300024</name>
</gene>
<dbReference type="InParanoid" id="A0A1Y2G209"/>
<comment type="caution">
    <text evidence="2">The sequence shown here is derived from an EMBL/GenBank/DDBJ whole genome shotgun (WGS) entry which is preliminary data.</text>
</comment>
<evidence type="ECO:0000313" key="2">
    <source>
        <dbReference type="EMBL" id="ORY89631.1"/>
    </source>
</evidence>